<sequence>LSSGDLSPCLFCLKAFSWKASSATVFSSKPGSCPTADGLHPSSEECDLDIDCPGWQKCCQRSHHSSCSDPAS</sequence>
<evidence type="ECO:0000313" key="2">
    <source>
        <dbReference type="Ensembl" id="ENSMZEP00005030816.1"/>
    </source>
</evidence>
<dbReference type="GO" id="GO:0005576">
    <property type="term" value="C:extracellular region"/>
    <property type="evidence" value="ECO:0007669"/>
    <property type="project" value="InterPro"/>
</dbReference>
<reference evidence="2" key="2">
    <citation type="submission" date="2025-08" db="UniProtKB">
        <authorList>
            <consortium name="Ensembl"/>
        </authorList>
    </citation>
    <scope>IDENTIFICATION</scope>
</reference>
<dbReference type="SUPFAM" id="SSF57256">
    <property type="entry name" value="Elafin-like"/>
    <property type="match status" value="1"/>
</dbReference>
<dbReference type="Gene3D" id="4.10.75.10">
    <property type="entry name" value="Elafin-like"/>
    <property type="match status" value="1"/>
</dbReference>
<dbReference type="Ensembl" id="ENSMZET00005031795.1">
    <property type="protein sequence ID" value="ENSMZEP00005030816.1"/>
    <property type="gene ID" value="ENSMZEG00005022958.1"/>
</dbReference>
<dbReference type="InterPro" id="IPR008197">
    <property type="entry name" value="WAP_dom"/>
</dbReference>
<dbReference type="GeneTree" id="ENSGT00940000177985"/>
<dbReference type="PROSITE" id="PS51390">
    <property type="entry name" value="WAP"/>
    <property type="match status" value="1"/>
</dbReference>
<name>A0A3P9D9L6_9CICH</name>
<organism evidence="2 3">
    <name type="scientific">Maylandia zebra</name>
    <name type="common">zebra mbuna</name>
    <dbReference type="NCBI Taxonomy" id="106582"/>
    <lineage>
        <taxon>Eukaryota</taxon>
        <taxon>Metazoa</taxon>
        <taxon>Chordata</taxon>
        <taxon>Craniata</taxon>
        <taxon>Vertebrata</taxon>
        <taxon>Euteleostomi</taxon>
        <taxon>Actinopterygii</taxon>
        <taxon>Neopterygii</taxon>
        <taxon>Teleostei</taxon>
        <taxon>Neoteleostei</taxon>
        <taxon>Acanthomorphata</taxon>
        <taxon>Ovalentaria</taxon>
        <taxon>Cichlomorphae</taxon>
        <taxon>Cichliformes</taxon>
        <taxon>Cichlidae</taxon>
        <taxon>African cichlids</taxon>
        <taxon>Pseudocrenilabrinae</taxon>
        <taxon>Haplochromini</taxon>
        <taxon>Maylandia</taxon>
        <taxon>Maylandia zebra complex</taxon>
    </lineage>
</organism>
<proteinExistence type="predicted"/>
<dbReference type="GO" id="GO:0030414">
    <property type="term" value="F:peptidase inhibitor activity"/>
    <property type="evidence" value="ECO:0007669"/>
    <property type="project" value="InterPro"/>
</dbReference>
<reference evidence="2" key="3">
    <citation type="submission" date="2025-09" db="UniProtKB">
        <authorList>
            <consortium name="Ensembl"/>
        </authorList>
    </citation>
    <scope>IDENTIFICATION</scope>
</reference>
<reference evidence="2 3" key="1">
    <citation type="journal article" date="2014" name="Nature">
        <title>The genomic substrate for adaptive radiation in African cichlid fish.</title>
        <authorList>
            <person name="Brawand D."/>
            <person name="Wagner C.E."/>
            <person name="Li Y.I."/>
            <person name="Malinsky M."/>
            <person name="Keller I."/>
            <person name="Fan S."/>
            <person name="Simakov O."/>
            <person name="Ng A.Y."/>
            <person name="Lim Z.W."/>
            <person name="Bezault E."/>
            <person name="Turner-Maier J."/>
            <person name="Johnson J."/>
            <person name="Alcazar R."/>
            <person name="Noh H.J."/>
            <person name="Russell P."/>
            <person name="Aken B."/>
            <person name="Alfoldi J."/>
            <person name="Amemiya C."/>
            <person name="Azzouzi N."/>
            <person name="Baroiller J.F."/>
            <person name="Barloy-Hubler F."/>
            <person name="Berlin A."/>
            <person name="Bloomquist R."/>
            <person name="Carleton K.L."/>
            <person name="Conte M.A."/>
            <person name="D'Cotta H."/>
            <person name="Eshel O."/>
            <person name="Gaffney L."/>
            <person name="Galibert F."/>
            <person name="Gante H.F."/>
            <person name="Gnerre S."/>
            <person name="Greuter L."/>
            <person name="Guyon R."/>
            <person name="Haddad N.S."/>
            <person name="Haerty W."/>
            <person name="Harris R.M."/>
            <person name="Hofmann H.A."/>
            <person name="Hourlier T."/>
            <person name="Hulata G."/>
            <person name="Jaffe D.B."/>
            <person name="Lara M."/>
            <person name="Lee A.P."/>
            <person name="MacCallum I."/>
            <person name="Mwaiko S."/>
            <person name="Nikaido M."/>
            <person name="Nishihara H."/>
            <person name="Ozouf-Costaz C."/>
            <person name="Penman D.J."/>
            <person name="Przybylski D."/>
            <person name="Rakotomanga M."/>
            <person name="Renn S.C.P."/>
            <person name="Ribeiro F.J."/>
            <person name="Ron M."/>
            <person name="Salzburger W."/>
            <person name="Sanchez-Pulido L."/>
            <person name="Santos M.E."/>
            <person name="Searle S."/>
            <person name="Sharpe T."/>
            <person name="Swofford R."/>
            <person name="Tan F.J."/>
            <person name="Williams L."/>
            <person name="Young S."/>
            <person name="Yin S."/>
            <person name="Okada N."/>
            <person name="Kocher T.D."/>
            <person name="Miska E.A."/>
            <person name="Lander E.S."/>
            <person name="Venkatesh B."/>
            <person name="Fernald R.D."/>
            <person name="Meyer A."/>
            <person name="Ponting C.P."/>
            <person name="Streelman J.T."/>
            <person name="Lindblad-Toh K."/>
            <person name="Seehausen O."/>
            <person name="Di Palma F."/>
        </authorList>
    </citation>
    <scope>NUCLEOTIDE SEQUENCE</scope>
</reference>
<dbReference type="Pfam" id="PF00095">
    <property type="entry name" value="WAP"/>
    <property type="match status" value="1"/>
</dbReference>
<dbReference type="AlphaFoldDB" id="A0A3P9D9L6"/>
<keyword evidence="3" id="KW-1185">Reference proteome</keyword>
<evidence type="ECO:0000313" key="3">
    <source>
        <dbReference type="Proteomes" id="UP000265160"/>
    </source>
</evidence>
<dbReference type="STRING" id="106582.ENSMZEP00005030816"/>
<evidence type="ECO:0000259" key="1">
    <source>
        <dbReference type="PROSITE" id="PS51390"/>
    </source>
</evidence>
<accession>A0A3P9D9L6</accession>
<feature type="domain" description="WAP" evidence="1">
    <location>
        <begin position="26"/>
        <end position="71"/>
    </location>
</feature>
<dbReference type="InterPro" id="IPR036645">
    <property type="entry name" value="Elafin-like_sf"/>
</dbReference>
<protein>
    <recommendedName>
        <fullName evidence="1">WAP domain-containing protein</fullName>
    </recommendedName>
</protein>
<dbReference type="Proteomes" id="UP000265160">
    <property type="component" value="LG10"/>
</dbReference>
<dbReference type="SMART" id="SM00217">
    <property type="entry name" value="WAP"/>
    <property type="match status" value="1"/>
</dbReference>